<gene>
    <name evidence="2" type="ORF">GWK47_002053</name>
</gene>
<dbReference type="Proteomes" id="UP000770661">
    <property type="component" value="Unassembled WGS sequence"/>
</dbReference>
<dbReference type="AlphaFoldDB" id="A0A8J5CGM0"/>
<evidence type="ECO:0000256" key="1">
    <source>
        <dbReference type="SAM" id="MobiDB-lite"/>
    </source>
</evidence>
<evidence type="ECO:0000313" key="2">
    <source>
        <dbReference type="EMBL" id="KAG0712516.1"/>
    </source>
</evidence>
<protein>
    <submittedName>
        <fullName evidence="2">Uncharacterized protein</fullName>
    </submittedName>
</protein>
<feature type="region of interest" description="Disordered" evidence="1">
    <location>
        <begin position="76"/>
        <end position="102"/>
    </location>
</feature>
<name>A0A8J5CGM0_CHIOP</name>
<comment type="caution">
    <text evidence="2">The sequence shown here is derived from an EMBL/GenBank/DDBJ whole genome shotgun (WGS) entry which is preliminary data.</text>
</comment>
<evidence type="ECO:0000313" key="3">
    <source>
        <dbReference type="Proteomes" id="UP000770661"/>
    </source>
</evidence>
<organism evidence="2 3">
    <name type="scientific">Chionoecetes opilio</name>
    <name type="common">Atlantic snow crab</name>
    <name type="synonym">Cancer opilio</name>
    <dbReference type="NCBI Taxonomy" id="41210"/>
    <lineage>
        <taxon>Eukaryota</taxon>
        <taxon>Metazoa</taxon>
        <taxon>Ecdysozoa</taxon>
        <taxon>Arthropoda</taxon>
        <taxon>Crustacea</taxon>
        <taxon>Multicrustacea</taxon>
        <taxon>Malacostraca</taxon>
        <taxon>Eumalacostraca</taxon>
        <taxon>Eucarida</taxon>
        <taxon>Decapoda</taxon>
        <taxon>Pleocyemata</taxon>
        <taxon>Brachyura</taxon>
        <taxon>Eubrachyura</taxon>
        <taxon>Majoidea</taxon>
        <taxon>Majidae</taxon>
        <taxon>Chionoecetes</taxon>
    </lineage>
</organism>
<proteinExistence type="predicted"/>
<keyword evidence="3" id="KW-1185">Reference proteome</keyword>
<accession>A0A8J5CGM0</accession>
<dbReference type="EMBL" id="JACEEZ010022317">
    <property type="protein sequence ID" value="KAG0712516.1"/>
    <property type="molecule type" value="Genomic_DNA"/>
</dbReference>
<sequence>MWYSATGCFTVIVVGMIVSAITGLQDIKTLNPDLLSPGLLYVKHWIPGLETLGENYREGEALNDIKIPTKYNGAINSGFETEPNEKKSKHSYSPNEKESARL</sequence>
<dbReference type="OrthoDB" id="6132759at2759"/>
<reference evidence="2" key="1">
    <citation type="submission" date="2020-07" db="EMBL/GenBank/DDBJ databases">
        <title>The High-quality genome of the commercially important snow crab, Chionoecetes opilio.</title>
        <authorList>
            <person name="Jeong J.-H."/>
            <person name="Ryu S."/>
        </authorList>
    </citation>
    <scope>NUCLEOTIDE SEQUENCE</scope>
    <source>
        <strain evidence="2">MADBK_172401_WGS</strain>
        <tissue evidence="2">Digestive gland</tissue>
    </source>
</reference>